<evidence type="ECO:0000256" key="6">
    <source>
        <dbReference type="ARBA" id="ARBA00023098"/>
    </source>
</evidence>
<keyword evidence="14" id="KW-1185">Reference proteome</keyword>
<proteinExistence type="inferred from homology"/>
<accession>A0AAN7AH87</accession>
<dbReference type="InterPro" id="IPR017568">
    <property type="entry name" value="3-oxoacyl-ACP_synth-2"/>
</dbReference>
<dbReference type="InterPro" id="IPR018201">
    <property type="entry name" value="Ketoacyl_synth_AS"/>
</dbReference>
<dbReference type="PIRSF" id="PIRSF000447">
    <property type="entry name" value="KAS_II"/>
    <property type="match status" value="1"/>
</dbReference>
<comment type="caution">
    <text evidence="13">The sequence shown here is derived from an EMBL/GenBank/DDBJ whole genome shotgun (WGS) entry which is preliminary data.</text>
</comment>
<feature type="active site" description="For beta-ketoacyl synthase activity" evidence="10">
    <location>
        <position position="188"/>
    </location>
</feature>
<dbReference type="Pfam" id="PF00109">
    <property type="entry name" value="ketoacyl-synt"/>
    <property type="match status" value="1"/>
</dbReference>
<comment type="similarity">
    <text evidence="2 9 11">Belongs to the thiolase-like superfamily. Beta-ketoacyl-ACP synthases family.</text>
</comment>
<dbReference type="InterPro" id="IPR014030">
    <property type="entry name" value="Ketoacyl_synth_N"/>
</dbReference>
<evidence type="ECO:0000256" key="9">
    <source>
        <dbReference type="PIRNR" id="PIRNR000447"/>
    </source>
</evidence>
<protein>
    <recommendedName>
        <fullName evidence="9">3-oxoacyl-[acyl-carrier-protein] synthase</fullName>
    </recommendedName>
</protein>
<dbReference type="CDD" id="cd00834">
    <property type="entry name" value="KAS_I_II"/>
    <property type="match status" value="1"/>
</dbReference>
<keyword evidence="4 9" id="KW-0808">Transferase</keyword>
<evidence type="ECO:0000256" key="3">
    <source>
        <dbReference type="ARBA" id="ARBA00022516"/>
    </source>
</evidence>
<dbReference type="PROSITE" id="PS00606">
    <property type="entry name" value="KS3_1"/>
    <property type="match status" value="1"/>
</dbReference>
<dbReference type="InterPro" id="IPR016039">
    <property type="entry name" value="Thiolase-like"/>
</dbReference>
<evidence type="ECO:0000313" key="13">
    <source>
        <dbReference type="EMBL" id="KAK4186534.1"/>
    </source>
</evidence>
<feature type="domain" description="Ketosynthase family 3 (KS3)" evidence="12">
    <location>
        <begin position="1"/>
        <end position="441"/>
    </location>
</feature>
<dbReference type="GO" id="GO:0005739">
    <property type="term" value="C:mitochondrion"/>
    <property type="evidence" value="ECO:0007669"/>
    <property type="project" value="TreeGrafter"/>
</dbReference>
<keyword evidence="7 9" id="KW-0275">Fatty acid biosynthesis</keyword>
<comment type="pathway">
    <text evidence="1">Lipid metabolism; fatty acid biosynthesis.</text>
</comment>
<dbReference type="Proteomes" id="UP001302126">
    <property type="component" value="Unassembled WGS sequence"/>
</dbReference>
<dbReference type="FunFam" id="3.40.47.10:FF:000015">
    <property type="entry name" value="3-oxoacyl-[acyl-carrier-protein] synthase, mitochondrial"/>
    <property type="match status" value="1"/>
</dbReference>
<dbReference type="Gene3D" id="3.40.47.10">
    <property type="match status" value="2"/>
</dbReference>
<dbReference type="InterPro" id="IPR020841">
    <property type="entry name" value="PKS_Beta-ketoAc_synthase_dom"/>
</dbReference>
<dbReference type="NCBIfam" id="NF005589">
    <property type="entry name" value="PRK07314.1"/>
    <property type="match status" value="1"/>
</dbReference>
<dbReference type="GO" id="GO:0006633">
    <property type="term" value="P:fatty acid biosynthetic process"/>
    <property type="evidence" value="ECO:0007669"/>
    <property type="project" value="UniProtKB-KW"/>
</dbReference>
<evidence type="ECO:0000256" key="1">
    <source>
        <dbReference type="ARBA" id="ARBA00005194"/>
    </source>
</evidence>
<dbReference type="FunFam" id="3.40.47.10:FF:000024">
    <property type="entry name" value="3-oxoacyl-[acyl-carrier-protein] synthase, mitochondrial"/>
    <property type="match status" value="1"/>
</dbReference>
<evidence type="ECO:0000256" key="2">
    <source>
        <dbReference type="ARBA" id="ARBA00008467"/>
    </source>
</evidence>
<dbReference type="SUPFAM" id="SSF53901">
    <property type="entry name" value="Thiolase-like"/>
    <property type="match status" value="1"/>
</dbReference>
<dbReference type="EMBL" id="MU864421">
    <property type="protein sequence ID" value="KAK4186534.1"/>
    <property type="molecule type" value="Genomic_DNA"/>
</dbReference>
<dbReference type="PANTHER" id="PTHR11712:SF336">
    <property type="entry name" value="3-OXOACYL-[ACYL-CARRIER-PROTEIN] SYNTHASE, MITOCHONDRIAL"/>
    <property type="match status" value="1"/>
</dbReference>
<evidence type="ECO:0000259" key="12">
    <source>
        <dbReference type="PROSITE" id="PS52004"/>
    </source>
</evidence>
<dbReference type="NCBIfam" id="TIGR03150">
    <property type="entry name" value="fabF"/>
    <property type="match status" value="1"/>
</dbReference>
<dbReference type="PANTHER" id="PTHR11712">
    <property type="entry name" value="POLYKETIDE SYNTHASE-RELATED"/>
    <property type="match status" value="1"/>
</dbReference>
<reference evidence="13" key="1">
    <citation type="journal article" date="2023" name="Mol. Phylogenet. Evol.">
        <title>Genome-scale phylogeny and comparative genomics of the fungal order Sordariales.</title>
        <authorList>
            <person name="Hensen N."/>
            <person name="Bonometti L."/>
            <person name="Westerberg I."/>
            <person name="Brannstrom I.O."/>
            <person name="Guillou S."/>
            <person name="Cros-Aarteil S."/>
            <person name="Calhoun S."/>
            <person name="Haridas S."/>
            <person name="Kuo A."/>
            <person name="Mondo S."/>
            <person name="Pangilinan J."/>
            <person name="Riley R."/>
            <person name="LaButti K."/>
            <person name="Andreopoulos B."/>
            <person name="Lipzen A."/>
            <person name="Chen C."/>
            <person name="Yan M."/>
            <person name="Daum C."/>
            <person name="Ng V."/>
            <person name="Clum A."/>
            <person name="Steindorff A."/>
            <person name="Ohm R.A."/>
            <person name="Martin F."/>
            <person name="Silar P."/>
            <person name="Natvig D.O."/>
            <person name="Lalanne C."/>
            <person name="Gautier V."/>
            <person name="Ament-Velasquez S.L."/>
            <person name="Kruys A."/>
            <person name="Hutchinson M.I."/>
            <person name="Powell A.J."/>
            <person name="Barry K."/>
            <person name="Miller A.N."/>
            <person name="Grigoriev I.V."/>
            <person name="Debuchy R."/>
            <person name="Gladieux P."/>
            <person name="Hiltunen Thoren M."/>
            <person name="Johannesson H."/>
        </authorList>
    </citation>
    <scope>NUCLEOTIDE SEQUENCE</scope>
    <source>
        <strain evidence="13">PSN309</strain>
    </source>
</reference>
<evidence type="ECO:0000256" key="7">
    <source>
        <dbReference type="ARBA" id="ARBA00023160"/>
    </source>
</evidence>
<keyword evidence="6" id="KW-0443">Lipid metabolism</keyword>
<dbReference type="PROSITE" id="PS52004">
    <property type="entry name" value="KS3_2"/>
    <property type="match status" value="1"/>
</dbReference>
<evidence type="ECO:0000256" key="10">
    <source>
        <dbReference type="PIRSR" id="PIRSR000447-1"/>
    </source>
</evidence>
<dbReference type="SMART" id="SM00825">
    <property type="entry name" value="PKS_KS"/>
    <property type="match status" value="1"/>
</dbReference>
<gene>
    <name evidence="13" type="ORF">QBC35DRAFT_500937</name>
</gene>
<dbReference type="InterPro" id="IPR014031">
    <property type="entry name" value="Ketoacyl_synth_C"/>
</dbReference>
<evidence type="ECO:0000313" key="14">
    <source>
        <dbReference type="Proteomes" id="UP001302126"/>
    </source>
</evidence>
<evidence type="ECO:0000256" key="5">
    <source>
        <dbReference type="ARBA" id="ARBA00022832"/>
    </source>
</evidence>
<evidence type="ECO:0000256" key="11">
    <source>
        <dbReference type="RuleBase" id="RU003694"/>
    </source>
</evidence>
<evidence type="ECO:0000256" key="4">
    <source>
        <dbReference type="ARBA" id="ARBA00022679"/>
    </source>
</evidence>
<reference evidence="13" key="2">
    <citation type="submission" date="2023-05" db="EMBL/GenBank/DDBJ databases">
        <authorList>
            <consortium name="Lawrence Berkeley National Laboratory"/>
            <person name="Steindorff A."/>
            <person name="Hensen N."/>
            <person name="Bonometti L."/>
            <person name="Westerberg I."/>
            <person name="Brannstrom I.O."/>
            <person name="Guillou S."/>
            <person name="Cros-Aarteil S."/>
            <person name="Calhoun S."/>
            <person name="Haridas S."/>
            <person name="Kuo A."/>
            <person name="Mondo S."/>
            <person name="Pangilinan J."/>
            <person name="Riley R."/>
            <person name="Labutti K."/>
            <person name="Andreopoulos B."/>
            <person name="Lipzen A."/>
            <person name="Chen C."/>
            <person name="Yanf M."/>
            <person name="Daum C."/>
            <person name="Ng V."/>
            <person name="Clum A."/>
            <person name="Ohm R."/>
            <person name="Martin F."/>
            <person name="Silar P."/>
            <person name="Natvig D."/>
            <person name="Lalanne C."/>
            <person name="Gautier V."/>
            <person name="Ament-Velasquez S.L."/>
            <person name="Kruys A."/>
            <person name="Hutchinson M.I."/>
            <person name="Powell A.J."/>
            <person name="Barry K."/>
            <person name="Miller A.N."/>
            <person name="Grigoriev I.V."/>
            <person name="Debuchy R."/>
            <person name="Gladieux P."/>
            <person name="Thoren M.H."/>
            <person name="Johannesson H."/>
        </authorList>
    </citation>
    <scope>NUCLEOTIDE SEQUENCE</scope>
    <source>
        <strain evidence="13">PSN309</strain>
    </source>
</reference>
<keyword evidence="8" id="KW-0012">Acyltransferase</keyword>
<keyword evidence="3 9" id="KW-0444">Lipid biosynthesis</keyword>
<organism evidence="13 14">
    <name type="scientific">Podospora australis</name>
    <dbReference type="NCBI Taxonomy" id="1536484"/>
    <lineage>
        <taxon>Eukaryota</taxon>
        <taxon>Fungi</taxon>
        <taxon>Dikarya</taxon>
        <taxon>Ascomycota</taxon>
        <taxon>Pezizomycotina</taxon>
        <taxon>Sordariomycetes</taxon>
        <taxon>Sordariomycetidae</taxon>
        <taxon>Sordariales</taxon>
        <taxon>Podosporaceae</taxon>
        <taxon>Podospora</taxon>
    </lineage>
</organism>
<dbReference type="Pfam" id="PF02801">
    <property type="entry name" value="Ketoacyl-synt_C"/>
    <property type="match status" value="1"/>
</dbReference>
<name>A0AAN7AH87_9PEZI</name>
<evidence type="ECO:0000256" key="8">
    <source>
        <dbReference type="ARBA" id="ARBA00023315"/>
    </source>
</evidence>
<keyword evidence="5" id="KW-0276">Fatty acid metabolism</keyword>
<dbReference type="GO" id="GO:0004315">
    <property type="term" value="F:3-oxoacyl-[acyl-carrier-protein] synthase activity"/>
    <property type="evidence" value="ECO:0007669"/>
    <property type="project" value="InterPro"/>
</dbReference>
<dbReference type="InterPro" id="IPR000794">
    <property type="entry name" value="Beta-ketoacyl_synthase"/>
</dbReference>
<dbReference type="AlphaFoldDB" id="A0AAN7AH87"/>
<sequence>MRRVVITGLGAITPLGVGVRSNWRRLLASDSGLVSIAERSSEEAGELSNLWKDLTSTVAGIVPTFKASNPRMTFSKNEIWQATDWMNATDRRRMSTFAQYAIAATEMALKDAGWKPSSEEKLDATGVCLGSGIGNLHDIYETSIEFEQGGYKKVSPLFVPKILINMAAGHIAMRYGFRGPNHAATTACTTGAHSIGDASRFIAFGDADVMVAGGAESCIHPLTFAGFGKSRSLSTAFNHDPPASGRPFDAERAGFVVSEGAAVLILEELEHAKARGAHIYAEVSGYGCSGDAHHMTAPKENGAGALAAMKRALKNAGIKPKEVDYINAHATGTKVGDAAEAAAIRSLMLGEDGVECESQVTVSSTKGAIGHLLGAAGAIESLYSILAIAENAVPPTLNLHKPDVGTQFNFVPHEAQEKRVNVAMSNSFGFGGTNASLVFSGLKK</sequence>